<keyword evidence="2" id="KW-1185">Reference proteome</keyword>
<proteinExistence type="predicted"/>
<protein>
    <recommendedName>
        <fullName evidence="3">Lipoprotein</fullName>
    </recommendedName>
</protein>
<accession>A0ABW4ZMK9</accession>
<evidence type="ECO:0000313" key="1">
    <source>
        <dbReference type="EMBL" id="MFD2163124.1"/>
    </source>
</evidence>
<reference evidence="2" key="1">
    <citation type="journal article" date="2019" name="Int. J. Syst. Evol. Microbiol.">
        <title>The Global Catalogue of Microorganisms (GCM) 10K type strain sequencing project: providing services to taxonomists for standard genome sequencing and annotation.</title>
        <authorList>
            <consortium name="The Broad Institute Genomics Platform"/>
            <consortium name="The Broad Institute Genome Sequencing Center for Infectious Disease"/>
            <person name="Wu L."/>
            <person name="Ma J."/>
        </authorList>
    </citation>
    <scope>NUCLEOTIDE SEQUENCE [LARGE SCALE GENOMIC DNA]</scope>
    <source>
        <strain evidence="2">KCTC 42217</strain>
    </source>
</reference>
<evidence type="ECO:0008006" key="3">
    <source>
        <dbReference type="Google" id="ProtNLM"/>
    </source>
</evidence>
<dbReference type="Proteomes" id="UP001597387">
    <property type="component" value="Unassembled WGS sequence"/>
</dbReference>
<dbReference type="EMBL" id="JBHUHZ010000002">
    <property type="protein sequence ID" value="MFD2163124.1"/>
    <property type="molecule type" value="Genomic_DNA"/>
</dbReference>
<gene>
    <name evidence="1" type="ORF">ACFSJU_12030</name>
</gene>
<dbReference type="RefSeq" id="WP_255901375.1">
    <property type="nucleotide sequence ID" value="NZ_JAFMZO010000002.1"/>
</dbReference>
<organism evidence="1 2">
    <name type="scientific">Paradesertivirga mongoliensis</name>
    <dbReference type="NCBI Taxonomy" id="2100740"/>
    <lineage>
        <taxon>Bacteria</taxon>
        <taxon>Pseudomonadati</taxon>
        <taxon>Bacteroidota</taxon>
        <taxon>Sphingobacteriia</taxon>
        <taxon>Sphingobacteriales</taxon>
        <taxon>Sphingobacteriaceae</taxon>
        <taxon>Paradesertivirga</taxon>
    </lineage>
</organism>
<dbReference type="PROSITE" id="PS51257">
    <property type="entry name" value="PROKAR_LIPOPROTEIN"/>
    <property type="match status" value="1"/>
</dbReference>
<sequence length="219" mass="24934">MRILSFILLFTIIGCTENSRPVAVNDTTSMTITAPREEAQGKLADSVRELSSVEDIKKEVAYINSRIESGDVDSISKKYNCRGEKAGTITWFSERGQVRMIKHTYSEYSHYTASDYYFVKRGAPFFVYYRSISWVFSSNDKGQQGTTDNVAEKRFYIINGKPVKCLEKDFKIVSTDHDKPQPEEIANRDVACSSVDAQIRKYNTLAKLKNSKKEISCLE</sequence>
<evidence type="ECO:0000313" key="2">
    <source>
        <dbReference type="Proteomes" id="UP001597387"/>
    </source>
</evidence>
<comment type="caution">
    <text evidence="1">The sequence shown here is derived from an EMBL/GenBank/DDBJ whole genome shotgun (WGS) entry which is preliminary data.</text>
</comment>
<name>A0ABW4ZMK9_9SPHI</name>